<dbReference type="Proteomes" id="UP000622707">
    <property type="component" value="Unassembled WGS sequence"/>
</dbReference>
<dbReference type="InterPro" id="IPR050272">
    <property type="entry name" value="Isochorismatase-like_hydrls"/>
</dbReference>
<dbReference type="PANTHER" id="PTHR43540">
    <property type="entry name" value="PEROXYUREIDOACRYLATE/UREIDOACRYLATE AMIDOHYDROLASE-RELATED"/>
    <property type="match status" value="1"/>
</dbReference>
<dbReference type="RefSeq" id="WP_201687805.1">
    <property type="nucleotide sequence ID" value="NZ_JAEQND010000003.1"/>
</dbReference>
<dbReference type="SUPFAM" id="SSF52499">
    <property type="entry name" value="Isochorismatase-like hydrolases"/>
    <property type="match status" value="1"/>
</dbReference>
<evidence type="ECO:0000256" key="1">
    <source>
        <dbReference type="ARBA" id="ARBA00022801"/>
    </source>
</evidence>
<gene>
    <name evidence="3" type="ORF">JI746_05465</name>
</gene>
<accession>A0ABS1JJZ0</accession>
<keyword evidence="1" id="KW-0378">Hydrolase</keyword>
<dbReference type="InterPro" id="IPR000868">
    <property type="entry name" value="Isochorismatase-like_dom"/>
</dbReference>
<comment type="caution">
    <text evidence="3">The sequence shown here is derived from an EMBL/GenBank/DDBJ whole genome shotgun (WGS) entry which is preliminary data.</text>
</comment>
<proteinExistence type="predicted"/>
<sequence length="243" mass="26014">MNSWESYLSEADRATLARGKWGQRIQPGVRPAIVSIDVQNYMVGRRGEPDGEYPYSCGGIGWEAVDASKEILAAARAAGAPVLYTRFALDANGHEGGMFARKVGKGAGENAFLEGTHGAELLAEVGPQPGDFVFTKKKVSAFFGTPLLSYLTDLQVDTVIVIGGSTSNCVRATVVDASQYNFRVLVPQEAVFDRIPLSHAVSLFDMNRTYADVLPTNEVVAYLRGIAQRAAGARLSAVRAQAA</sequence>
<name>A0ABS1JJZ0_9BURK</name>
<dbReference type="Gene3D" id="3.40.50.850">
    <property type="entry name" value="Isochorismatase-like"/>
    <property type="match status" value="1"/>
</dbReference>
<keyword evidence="4" id="KW-1185">Reference proteome</keyword>
<dbReference type="Pfam" id="PF00857">
    <property type="entry name" value="Isochorismatase"/>
    <property type="match status" value="1"/>
</dbReference>
<evidence type="ECO:0000313" key="3">
    <source>
        <dbReference type="EMBL" id="MBL0424553.1"/>
    </source>
</evidence>
<dbReference type="PANTHER" id="PTHR43540:SF1">
    <property type="entry name" value="ISOCHORISMATASE HYDROLASE"/>
    <property type="match status" value="1"/>
</dbReference>
<evidence type="ECO:0000313" key="4">
    <source>
        <dbReference type="Proteomes" id="UP000622707"/>
    </source>
</evidence>
<feature type="domain" description="Isochorismatase-like" evidence="2">
    <location>
        <begin position="32"/>
        <end position="217"/>
    </location>
</feature>
<dbReference type="EMBL" id="JAEQND010000003">
    <property type="protein sequence ID" value="MBL0424553.1"/>
    <property type="molecule type" value="Genomic_DNA"/>
</dbReference>
<reference evidence="3 4" key="1">
    <citation type="journal article" date="2017" name="Int. J. Syst. Evol. Microbiol.">
        <title>Ramlibacter alkalitolerans sp. nov., alkali-tolerant bacterium isolated from soil of ginseng.</title>
        <authorList>
            <person name="Lee D.H."/>
            <person name="Cha C.J."/>
        </authorList>
    </citation>
    <scope>NUCLEOTIDE SEQUENCE [LARGE SCALE GENOMIC DNA]</scope>
    <source>
        <strain evidence="3 4">KACC 19305</strain>
    </source>
</reference>
<evidence type="ECO:0000259" key="2">
    <source>
        <dbReference type="Pfam" id="PF00857"/>
    </source>
</evidence>
<dbReference type="InterPro" id="IPR036380">
    <property type="entry name" value="Isochorismatase-like_sf"/>
</dbReference>
<organism evidence="3 4">
    <name type="scientific">Ramlibacter alkalitolerans</name>
    <dbReference type="NCBI Taxonomy" id="2039631"/>
    <lineage>
        <taxon>Bacteria</taxon>
        <taxon>Pseudomonadati</taxon>
        <taxon>Pseudomonadota</taxon>
        <taxon>Betaproteobacteria</taxon>
        <taxon>Burkholderiales</taxon>
        <taxon>Comamonadaceae</taxon>
        <taxon>Ramlibacter</taxon>
    </lineage>
</organism>
<protein>
    <submittedName>
        <fullName evidence="3">Isochorismatase family protein</fullName>
    </submittedName>
</protein>